<reference evidence="1 2" key="1">
    <citation type="journal article" date="2019" name="Commun. Biol.">
        <title>The bagworm genome reveals a unique fibroin gene that provides high tensile strength.</title>
        <authorList>
            <person name="Kono N."/>
            <person name="Nakamura H."/>
            <person name="Ohtoshi R."/>
            <person name="Tomita M."/>
            <person name="Numata K."/>
            <person name="Arakawa K."/>
        </authorList>
    </citation>
    <scope>NUCLEOTIDE SEQUENCE [LARGE SCALE GENOMIC DNA]</scope>
</reference>
<dbReference type="AlphaFoldDB" id="A0A4C1ZBA6"/>
<evidence type="ECO:0000313" key="2">
    <source>
        <dbReference type="Proteomes" id="UP000299102"/>
    </source>
</evidence>
<protein>
    <submittedName>
        <fullName evidence="1">Uncharacterized protein</fullName>
    </submittedName>
</protein>
<accession>A0A4C1ZBA6</accession>
<comment type="caution">
    <text evidence="1">The sequence shown here is derived from an EMBL/GenBank/DDBJ whole genome shotgun (WGS) entry which is preliminary data.</text>
</comment>
<gene>
    <name evidence="1" type="ORF">EVAR_47801_1</name>
</gene>
<dbReference type="Proteomes" id="UP000299102">
    <property type="component" value="Unassembled WGS sequence"/>
</dbReference>
<sequence length="96" mass="10995">MNKVIQNTRRIFVLLELDVSRNVYANINGVTAKIHDTRLLAAMSHPAGPGLWRPHGLRCRKAAPKRRIDVFMDLTHKRDLTPAVAVKSLQWFIVRI</sequence>
<organism evidence="1 2">
    <name type="scientific">Eumeta variegata</name>
    <name type="common">Bagworm moth</name>
    <name type="synonym">Eumeta japonica</name>
    <dbReference type="NCBI Taxonomy" id="151549"/>
    <lineage>
        <taxon>Eukaryota</taxon>
        <taxon>Metazoa</taxon>
        <taxon>Ecdysozoa</taxon>
        <taxon>Arthropoda</taxon>
        <taxon>Hexapoda</taxon>
        <taxon>Insecta</taxon>
        <taxon>Pterygota</taxon>
        <taxon>Neoptera</taxon>
        <taxon>Endopterygota</taxon>
        <taxon>Lepidoptera</taxon>
        <taxon>Glossata</taxon>
        <taxon>Ditrysia</taxon>
        <taxon>Tineoidea</taxon>
        <taxon>Psychidae</taxon>
        <taxon>Oiketicinae</taxon>
        <taxon>Eumeta</taxon>
    </lineage>
</organism>
<proteinExistence type="predicted"/>
<dbReference type="EMBL" id="BGZK01001677">
    <property type="protein sequence ID" value="GBP84414.1"/>
    <property type="molecule type" value="Genomic_DNA"/>
</dbReference>
<keyword evidence="2" id="KW-1185">Reference proteome</keyword>
<name>A0A4C1ZBA6_EUMVA</name>
<evidence type="ECO:0000313" key="1">
    <source>
        <dbReference type="EMBL" id="GBP84414.1"/>
    </source>
</evidence>